<accession>A0A9D4K848</accession>
<evidence type="ECO:0000313" key="1">
    <source>
        <dbReference type="EMBL" id="KAH3834890.1"/>
    </source>
</evidence>
<reference evidence="1" key="1">
    <citation type="journal article" date="2019" name="bioRxiv">
        <title>The Genome of the Zebra Mussel, Dreissena polymorpha: A Resource for Invasive Species Research.</title>
        <authorList>
            <person name="McCartney M.A."/>
            <person name="Auch B."/>
            <person name="Kono T."/>
            <person name="Mallez S."/>
            <person name="Zhang Y."/>
            <person name="Obille A."/>
            <person name="Becker A."/>
            <person name="Abrahante J.E."/>
            <person name="Garbe J."/>
            <person name="Badalamenti J.P."/>
            <person name="Herman A."/>
            <person name="Mangelson H."/>
            <person name="Liachko I."/>
            <person name="Sullivan S."/>
            <person name="Sone E.D."/>
            <person name="Koren S."/>
            <person name="Silverstein K.A.T."/>
            <person name="Beckman K.B."/>
            <person name="Gohl D.M."/>
        </authorList>
    </citation>
    <scope>NUCLEOTIDE SEQUENCE</scope>
    <source>
        <strain evidence="1">Duluth1</strain>
        <tissue evidence="1">Whole animal</tissue>
    </source>
</reference>
<dbReference type="Proteomes" id="UP000828390">
    <property type="component" value="Unassembled WGS sequence"/>
</dbReference>
<organism evidence="1 2">
    <name type="scientific">Dreissena polymorpha</name>
    <name type="common">Zebra mussel</name>
    <name type="synonym">Mytilus polymorpha</name>
    <dbReference type="NCBI Taxonomy" id="45954"/>
    <lineage>
        <taxon>Eukaryota</taxon>
        <taxon>Metazoa</taxon>
        <taxon>Spiralia</taxon>
        <taxon>Lophotrochozoa</taxon>
        <taxon>Mollusca</taxon>
        <taxon>Bivalvia</taxon>
        <taxon>Autobranchia</taxon>
        <taxon>Heteroconchia</taxon>
        <taxon>Euheterodonta</taxon>
        <taxon>Imparidentia</taxon>
        <taxon>Neoheterodontei</taxon>
        <taxon>Myida</taxon>
        <taxon>Dreissenoidea</taxon>
        <taxon>Dreissenidae</taxon>
        <taxon>Dreissena</taxon>
    </lineage>
</organism>
<proteinExistence type="predicted"/>
<name>A0A9D4K848_DREPO</name>
<dbReference type="AlphaFoldDB" id="A0A9D4K848"/>
<sequence>MKSGQTPKNPEQLEEIPVPFPEAYRTNLIYDNESRSNRIPVFASGRLGASGISHNLVHGRNLLFR</sequence>
<dbReference type="EMBL" id="JAIWYP010000004">
    <property type="protein sequence ID" value="KAH3834890.1"/>
    <property type="molecule type" value="Genomic_DNA"/>
</dbReference>
<comment type="caution">
    <text evidence="1">The sequence shown here is derived from an EMBL/GenBank/DDBJ whole genome shotgun (WGS) entry which is preliminary data.</text>
</comment>
<evidence type="ECO:0000313" key="2">
    <source>
        <dbReference type="Proteomes" id="UP000828390"/>
    </source>
</evidence>
<protein>
    <submittedName>
        <fullName evidence="1">Uncharacterized protein</fullName>
    </submittedName>
</protein>
<gene>
    <name evidence="1" type="ORF">DPMN_108223</name>
</gene>
<keyword evidence="2" id="KW-1185">Reference proteome</keyword>
<reference evidence="1" key="2">
    <citation type="submission" date="2020-11" db="EMBL/GenBank/DDBJ databases">
        <authorList>
            <person name="McCartney M.A."/>
            <person name="Auch B."/>
            <person name="Kono T."/>
            <person name="Mallez S."/>
            <person name="Becker A."/>
            <person name="Gohl D.M."/>
            <person name="Silverstein K.A.T."/>
            <person name="Koren S."/>
            <person name="Bechman K.B."/>
            <person name="Herman A."/>
            <person name="Abrahante J.E."/>
            <person name="Garbe J."/>
        </authorList>
    </citation>
    <scope>NUCLEOTIDE SEQUENCE</scope>
    <source>
        <strain evidence="1">Duluth1</strain>
        <tissue evidence="1">Whole animal</tissue>
    </source>
</reference>